<sequence>MPPTASATTKPATTKPAGTSTPTAVDDGCPVSASTLLAAFTKVKNEYAATTGFTDLRCHGGFATALQKLKTEGEAEPATFLFRYTRATKTWAVVTAGSSDICDGVEMPAETRRKFPICDSGS</sequence>
<organism evidence="2 3">
    <name type="scientific">Virgisporangium ochraceum</name>
    <dbReference type="NCBI Taxonomy" id="65505"/>
    <lineage>
        <taxon>Bacteria</taxon>
        <taxon>Bacillati</taxon>
        <taxon>Actinomycetota</taxon>
        <taxon>Actinomycetes</taxon>
        <taxon>Micromonosporales</taxon>
        <taxon>Micromonosporaceae</taxon>
        <taxon>Virgisporangium</taxon>
    </lineage>
</organism>
<keyword evidence="3" id="KW-1185">Reference proteome</keyword>
<dbReference type="Proteomes" id="UP000635606">
    <property type="component" value="Unassembled WGS sequence"/>
</dbReference>
<name>A0A8J3ZKW1_9ACTN</name>
<dbReference type="EMBL" id="BOPH01000007">
    <property type="protein sequence ID" value="GIJ65626.1"/>
    <property type="molecule type" value="Genomic_DNA"/>
</dbReference>
<accession>A0A8J3ZKW1</accession>
<comment type="caution">
    <text evidence="2">The sequence shown here is derived from an EMBL/GenBank/DDBJ whole genome shotgun (WGS) entry which is preliminary data.</text>
</comment>
<dbReference type="AlphaFoldDB" id="A0A8J3ZKW1"/>
<feature type="region of interest" description="Disordered" evidence="1">
    <location>
        <begin position="1"/>
        <end position="23"/>
    </location>
</feature>
<protein>
    <submittedName>
        <fullName evidence="2">Uncharacterized protein</fullName>
    </submittedName>
</protein>
<evidence type="ECO:0000256" key="1">
    <source>
        <dbReference type="SAM" id="MobiDB-lite"/>
    </source>
</evidence>
<evidence type="ECO:0000313" key="2">
    <source>
        <dbReference type="EMBL" id="GIJ65626.1"/>
    </source>
</evidence>
<gene>
    <name evidence="2" type="ORF">Voc01_005430</name>
</gene>
<proteinExistence type="predicted"/>
<reference evidence="2" key="1">
    <citation type="submission" date="2021-01" db="EMBL/GenBank/DDBJ databases">
        <title>Whole genome shotgun sequence of Virgisporangium ochraceum NBRC 16418.</title>
        <authorList>
            <person name="Komaki H."/>
            <person name="Tamura T."/>
        </authorList>
    </citation>
    <scope>NUCLEOTIDE SEQUENCE</scope>
    <source>
        <strain evidence="2">NBRC 16418</strain>
    </source>
</reference>
<evidence type="ECO:0000313" key="3">
    <source>
        <dbReference type="Proteomes" id="UP000635606"/>
    </source>
</evidence>